<feature type="transmembrane region" description="Helical" evidence="1">
    <location>
        <begin position="12"/>
        <end position="28"/>
    </location>
</feature>
<sequence>MSQFTAGWVPRFTFSVFFLLLISTIPPPRKSGQCRRMRFPCAQSISRQQATSTGRRRPGMPLTIGRLLASL</sequence>
<accession>A0A6M2DEE9</accession>
<evidence type="ECO:0000256" key="1">
    <source>
        <dbReference type="SAM" id="Phobius"/>
    </source>
</evidence>
<keyword evidence="1" id="KW-1133">Transmembrane helix</keyword>
<dbReference type="AlphaFoldDB" id="A0A6M2DEE9"/>
<proteinExistence type="predicted"/>
<keyword evidence="1" id="KW-0472">Membrane</keyword>
<organism evidence="2">
    <name type="scientific">Rhipicephalus microplus</name>
    <name type="common">Cattle tick</name>
    <name type="synonym">Boophilus microplus</name>
    <dbReference type="NCBI Taxonomy" id="6941"/>
    <lineage>
        <taxon>Eukaryota</taxon>
        <taxon>Metazoa</taxon>
        <taxon>Ecdysozoa</taxon>
        <taxon>Arthropoda</taxon>
        <taxon>Chelicerata</taxon>
        <taxon>Arachnida</taxon>
        <taxon>Acari</taxon>
        <taxon>Parasitiformes</taxon>
        <taxon>Ixodida</taxon>
        <taxon>Ixodoidea</taxon>
        <taxon>Ixodidae</taxon>
        <taxon>Rhipicephalinae</taxon>
        <taxon>Rhipicephalus</taxon>
        <taxon>Boophilus</taxon>
    </lineage>
</organism>
<keyword evidence="1" id="KW-0812">Transmembrane</keyword>
<dbReference type="EMBL" id="GHWJ01010791">
    <property type="protein sequence ID" value="NOV43528.1"/>
    <property type="molecule type" value="Transcribed_RNA"/>
</dbReference>
<protein>
    <submittedName>
        <fullName evidence="2">Putative secreted protein ovary overexpressed</fullName>
    </submittedName>
</protein>
<name>A0A6M2DEE9_RHIMP</name>
<reference evidence="2" key="1">
    <citation type="submission" date="2019-09" db="EMBL/GenBank/DDBJ databases">
        <title>Organ-specific transcriptomic study of the physiology of the cattle tick, Rhipicephalus microplus.</title>
        <authorList>
            <person name="Tirloni L."/>
            <person name="Braz G."/>
            <person name="Gandara A.C.P."/>
            <person name="Sabadin G.A."/>
            <person name="da Silva R.M."/>
            <person name="Guizzo M.G."/>
            <person name="Machado J.A."/>
            <person name="Costa E.P."/>
            <person name="Gomes H.F."/>
            <person name="Moraes J."/>
            <person name="Mota M.B.S."/>
            <person name="Mesquita R.D."/>
            <person name="Alvarenga P.H."/>
            <person name="Alves F."/>
            <person name="Seixas A."/>
            <person name="da Fonseca R.N."/>
            <person name="Fogaca A."/>
            <person name="Logullo C."/>
            <person name="Tanaka A."/>
            <person name="Daffre S."/>
            <person name="Termignoni C."/>
            <person name="Vaz I.S.Jr."/>
            <person name="Oliveira P.L."/>
            <person name="Ribeiro J.M."/>
        </authorList>
    </citation>
    <scope>NUCLEOTIDE SEQUENCE</scope>
    <source>
        <strain evidence="2">Porto Alegre</strain>
    </source>
</reference>
<evidence type="ECO:0000313" key="2">
    <source>
        <dbReference type="EMBL" id="NOV43528.1"/>
    </source>
</evidence>